<sequence length="161" mass="18633">MKQTRRVLADRIDNATWDQHRETIHRLFILQNRKLEGPEGVMHVMSKVHGFSATEAQYENHFKLWNIRKKVTDREWSVVLSHVHVRAQHGEKTDVIFNGALLDEERVAREINRRVSKYNRHLNNLQNLPKLPLGFRLESPPSSPVPHADNAISGHNPTGCV</sequence>
<dbReference type="HOGENOM" id="CLU_1664856_0_0_1"/>
<evidence type="ECO:0000256" key="1">
    <source>
        <dbReference type="SAM" id="MobiDB-lite"/>
    </source>
</evidence>
<keyword evidence="4" id="KW-1185">Reference proteome</keyword>
<evidence type="ECO:0000313" key="4">
    <source>
        <dbReference type="Proteomes" id="UP000054337"/>
    </source>
</evidence>
<organism evidence="3 4">
    <name type="scientific">Bipolaris victoriae (strain FI3)</name>
    <name type="common">Victoria blight of oats agent</name>
    <name type="synonym">Cochliobolus victoriae</name>
    <dbReference type="NCBI Taxonomy" id="930091"/>
    <lineage>
        <taxon>Eukaryota</taxon>
        <taxon>Fungi</taxon>
        <taxon>Dikarya</taxon>
        <taxon>Ascomycota</taxon>
        <taxon>Pezizomycotina</taxon>
        <taxon>Dothideomycetes</taxon>
        <taxon>Pleosporomycetidae</taxon>
        <taxon>Pleosporales</taxon>
        <taxon>Pleosporineae</taxon>
        <taxon>Pleosporaceae</taxon>
        <taxon>Bipolaris</taxon>
    </lineage>
</organism>
<proteinExistence type="predicted"/>
<protein>
    <recommendedName>
        <fullName evidence="2">Clr5 domain-containing protein</fullName>
    </recommendedName>
</protein>
<dbReference type="PANTHER" id="PTHR38788:SF3">
    <property type="entry name" value="CLR5 DOMAIN-CONTAINING PROTEIN"/>
    <property type="match status" value="1"/>
</dbReference>
<feature type="non-terminal residue" evidence="3">
    <location>
        <position position="161"/>
    </location>
</feature>
<reference evidence="3 4" key="1">
    <citation type="journal article" date="2013" name="PLoS Genet.">
        <title>Comparative genome structure, secondary metabolite, and effector coding capacity across Cochliobolus pathogens.</title>
        <authorList>
            <person name="Condon B.J."/>
            <person name="Leng Y."/>
            <person name="Wu D."/>
            <person name="Bushley K.E."/>
            <person name="Ohm R.A."/>
            <person name="Otillar R."/>
            <person name="Martin J."/>
            <person name="Schackwitz W."/>
            <person name="Grimwood J."/>
            <person name="MohdZainudin N."/>
            <person name="Xue C."/>
            <person name="Wang R."/>
            <person name="Manning V.A."/>
            <person name="Dhillon B."/>
            <person name="Tu Z.J."/>
            <person name="Steffenson B.J."/>
            <person name="Salamov A."/>
            <person name="Sun H."/>
            <person name="Lowry S."/>
            <person name="LaButti K."/>
            <person name="Han J."/>
            <person name="Copeland A."/>
            <person name="Lindquist E."/>
            <person name="Barry K."/>
            <person name="Schmutz J."/>
            <person name="Baker S.E."/>
            <person name="Ciuffetti L.M."/>
            <person name="Grigoriev I.V."/>
            <person name="Zhong S."/>
            <person name="Turgeon B.G."/>
        </authorList>
    </citation>
    <scope>NUCLEOTIDE SEQUENCE [LARGE SCALE GENOMIC DNA]</scope>
    <source>
        <strain evidence="3 4">FI3</strain>
    </source>
</reference>
<dbReference type="Proteomes" id="UP000054337">
    <property type="component" value="Unassembled WGS sequence"/>
</dbReference>
<dbReference type="AlphaFoldDB" id="W7EXM1"/>
<dbReference type="RefSeq" id="XP_014561339.1">
    <property type="nucleotide sequence ID" value="XM_014705853.1"/>
</dbReference>
<accession>W7EXM1</accession>
<feature type="region of interest" description="Disordered" evidence="1">
    <location>
        <begin position="139"/>
        <end position="161"/>
    </location>
</feature>
<dbReference type="EMBL" id="KI968697">
    <property type="protein sequence ID" value="EUN31734.1"/>
    <property type="molecule type" value="Genomic_DNA"/>
</dbReference>
<dbReference type="InterPro" id="IPR025676">
    <property type="entry name" value="Clr5_dom"/>
</dbReference>
<dbReference type="PANTHER" id="PTHR38788">
    <property type="entry name" value="CLR5 DOMAIN-CONTAINING PROTEIN"/>
    <property type="match status" value="1"/>
</dbReference>
<feature type="domain" description="Clr5" evidence="2">
    <location>
        <begin position="15"/>
        <end position="69"/>
    </location>
</feature>
<dbReference type="OrthoDB" id="3910313at2759"/>
<dbReference type="Pfam" id="PF14420">
    <property type="entry name" value="Clr5"/>
    <property type="match status" value="1"/>
</dbReference>
<evidence type="ECO:0000313" key="3">
    <source>
        <dbReference type="EMBL" id="EUN31734.1"/>
    </source>
</evidence>
<dbReference type="GeneID" id="26257646"/>
<gene>
    <name evidence="3" type="ORF">COCVIDRAFT_56497</name>
</gene>
<evidence type="ECO:0000259" key="2">
    <source>
        <dbReference type="Pfam" id="PF14420"/>
    </source>
</evidence>
<name>W7EXM1_BIPV3</name>